<dbReference type="eggNOG" id="ENOG5030MQM">
    <property type="taxonomic scope" value="Bacteria"/>
</dbReference>
<accession>W5UTT7</accession>
<dbReference type="EMBL" id="CP007154">
    <property type="protein sequence ID" value="AHH45235.1"/>
    <property type="molecule type" value="Genomic_DNA"/>
</dbReference>
<evidence type="ECO:0000313" key="3">
    <source>
        <dbReference type="Proteomes" id="UP000019229"/>
    </source>
</evidence>
<dbReference type="STRING" id="743966.MYB_01120"/>
<name>W5UTT7_9BACT</name>
<dbReference type="PATRIC" id="fig|743966.3.peg.224"/>
<dbReference type="Proteomes" id="UP000019229">
    <property type="component" value="Chromosome"/>
</dbReference>
<feature type="region of interest" description="Disordered" evidence="1">
    <location>
        <begin position="944"/>
        <end position="970"/>
    </location>
</feature>
<dbReference type="KEGG" id="mbc:MYB_01120"/>
<feature type="region of interest" description="Disordered" evidence="1">
    <location>
        <begin position="568"/>
        <end position="588"/>
    </location>
</feature>
<evidence type="ECO:0000313" key="2">
    <source>
        <dbReference type="EMBL" id="AHH45235.1"/>
    </source>
</evidence>
<dbReference type="OrthoDB" id="401123at2"/>
<sequence>MKNTSLKKKIIIGASTLGFVALTVGLGVGISTSKINRGYSSEFVVSDKVKVIGDSYPDLATDLAQLKANQRANGLTAAEVLNMIQNTKFAFNLNSLVDFSKLEQKYPNLYFQVSALANTATSATSITNVAVLAFDKSTDKPVSTGSAPTTISGFAKESQNINQSEIATASLSLEGLTSYGDLLPSQFSVLIQNIFATQLNKIVNANRAAEVQQPQAQASATTSSNGASQTSDAQVSTTSSSEATTDKTTTTQEQSTVAQPINLDQSQLETVFQNAIAQVGNISFETAGNKLVYLPTTTKLIAVREAGNKGYIKVNFNDADGTASFQAQIIDAQNQIQNITVNVQGLASTAQVVSKFKQEFAKTRFFELSAQKRAELLNQAKGFYQLIGPKAHEANLFSTWFDQKQTKFGDFNVTFNVEVPDQTSTLDANGQVMLGAKLTYDKPINISAENLKFIDLPGAKNIDDQNIGSQIGFVTPSLKVTDLTSTLFGDANQKAFYDIAGSNPTLKIKSNNFSTIFASDVKRVTNNLSDWAKYTLEQKNNIINFFNSFATDVNKTIVTKVKSETQTSQQDKAVKPVEVSETTTEQASVQPQATVKTEAVKAGDFLGQTLDELSSKFADLKVDGNFDEANSMFKLTFTSQNETIGQIEISNVSADNVAYQQAKEDGVAYFLDAEQSLVKPADKTVGDTTLYSLNNNFATFSDKKEEVAKPVATKTEATKTEATKTEATKPVATKTEATKTEKSEEQTPKWKAPEKLPNYLTKNGLLLNNALKYQGKDDEDATTLKDGVIYLAFQPTKDLENGKKYNLLLGKVGDKSNGTVSVFIQKLNGSEESESAPEEQQVAQQTATETKDLSNSFIIGIEYKNVKDESTTNTQTPSQGNGGGTQGQTTTGKTIELLALVASNKFSNEQANQKILIKRVDTSGGGVTNNNSNDQISLQDINADTAPQPQQGHGGAGQQNTGASNKRGISATSKGKFDEQFQTFLEDASSPFLLEIVVKKDESIKFTLIPRTATNNGDSYISQTINFNLSQDAKGSQGAKQVKVAPAGAAVQTQAPTPSDKTLAERGLDFYQIGDTKASKDDDKGTIIFKSFAVFKSDELAKDDKKIMKLRQSFVKQYLSFK</sequence>
<evidence type="ECO:0000256" key="1">
    <source>
        <dbReference type="SAM" id="MobiDB-lite"/>
    </source>
</evidence>
<feature type="compositionally biased region" description="Low complexity" evidence="1">
    <location>
        <begin position="214"/>
        <end position="259"/>
    </location>
</feature>
<protein>
    <submittedName>
        <fullName evidence="2">p102/LppT family protein</fullName>
    </submittedName>
</protein>
<gene>
    <name evidence="2" type="ORF">MYB_01120</name>
</gene>
<reference evidence="2 3" key="1">
    <citation type="journal article" date="2014" name="Genome Announc.">
        <title>Complete Genome Sequence of Mycoplasma bovoculi Strain M165/69T (ATCC 29104).</title>
        <authorList>
            <person name="Calcutt M.J."/>
            <person name="Foecking M.F."/>
        </authorList>
    </citation>
    <scope>NUCLEOTIDE SEQUENCE [LARGE SCALE GENOMIC DNA]</scope>
    <source>
        <strain evidence="2">M165/69</strain>
    </source>
</reference>
<feature type="compositionally biased region" description="Basic and acidic residues" evidence="1">
    <location>
        <begin position="716"/>
        <end position="727"/>
    </location>
</feature>
<feature type="region of interest" description="Disordered" evidence="1">
    <location>
        <begin position="714"/>
        <end position="749"/>
    </location>
</feature>
<feature type="region of interest" description="Disordered" evidence="1">
    <location>
        <begin position="829"/>
        <end position="849"/>
    </location>
</feature>
<dbReference type="HOGENOM" id="CLU_266169_0_0_14"/>
<proteinExistence type="predicted"/>
<dbReference type="AlphaFoldDB" id="W5UTT7"/>
<keyword evidence="3" id="KW-1185">Reference proteome</keyword>
<feature type="region of interest" description="Disordered" evidence="1">
    <location>
        <begin position="214"/>
        <end position="260"/>
    </location>
</feature>
<organism evidence="2 3">
    <name type="scientific">Mesomycoplasma bovoculi M165/69</name>
    <dbReference type="NCBI Taxonomy" id="743966"/>
    <lineage>
        <taxon>Bacteria</taxon>
        <taxon>Bacillati</taxon>
        <taxon>Mycoplasmatota</taxon>
        <taxon>Mycoplasmoidales</taxon>
        <taxon>Metamycoplasmataceae</taxon>
        <taxon>Mesomycoplasma</taxon>
    </lineage>
</organism>
<feature type="region of interest" description="Disordered" evidence="1">
    <location>
        <begin position="868"/>
        <end position="890"/>
    </location>
</feature>
<dbReference type="NCBIfam" id="NF038058">
    <property type="entry name" value="adhes_P110_Nter"/>
    <property type="match status" value="1"/>
</dbReference>
<dbReference type="RefSeq" id="WP_022934979.1">
    <property type="nucleotide sequence ID" value="NZ_CP007154.1"/>
</dbReference>
<feature type="compositionally biased region" description="Low complexity" evidence="1">
    <location>
        <begin position="838"/>
        <end position="848"/>
    </location>
</feature>
<feature type="compositionally biased region" description="Basic and acidic residues" evidence="1">
    <location>
        <begin position="736"/>
        <end position="749"/>
    </location>
</feature>